<sequence length="137" mass="15103">MELKQLDDFVYVSGQINKEHVARLAEMGFGHIVCNRPDGEVEDQPGYEQIASEADKYGMSCLYVPIVSSDITATHIRTMSHALKTSKLTLIYCRSGNRSTIMWALCSVAASEPVDEVIKRARNAGFDVSKALSPFSS</sequence>
<gene>
    <name evidence="2" type="ORF">ACFP85_12685</name>
</gene>
<feature type="domain" description="Beta-lactamase hydrolase-like protein phosphatase-like" evidence="1">
    <location>
        <begin position="5"/>
        <end position="107"/>
    </location>
</feature>
<dbReference type="InterPro" id="IPR029021">
    <property type="entry name" value="Prot-tyrosine_phosphatase-like"/>
</dbReference>
<dbReference type="Pfam" id="PF04273">
    <property type="entry name" value="BLH_phosphatase"/>
    <property type="match status" value="1"/>
</dbReference>
<dbReference type="SUPFAM" id="SSF52799">
    <property type="entry name" value="(Phosphotyrosine protein) phosphatases II"/>
    <property type="match status" value="1"/>
</dbReference>
<dbReference type="Proteomes" id="UP001596364">
    <property type="component" value="Unassembled WGS sequence"/>
</dbReference>
<dbReference type="Gene3D" id="3.90.190.10">
    <property type="entry name" value="Protein tyrosine phosphatase superfamily"/>
    <property type="match status" value="1"/>
</dbReference>
<organism evidence="2 3">
    <name type="scientific">Pseudobowmanella zhangzhouensis</name>
    <dbReference type="NCBI Taxonomy" id="1537679"/>
    <lineage>
        <taxon>Bacteria</taxon>
        <taxon>Pseudomonadati</taxon>
        <taxon>Pseudomonadota</taxon>
        <taxon>Gammaproteobacteria</taxon>
        <taxon>Alteromonadales</taxon>
        <taxon>Alteromonadaceae</taxon>
    </lineage>
</organism>
<dbReference type="EMBL" id="JBHSUS010000001">
    <property type="protein sequence ID" value="MFC6441003.1"/>
    <property type="molecule type" value="Genomic_DNA"/>
</dbReference>
<evidence type="ECO:0000313" key="3">
    <source>
        <dbReference type="Proteomes" id="UP001596364"/>
    </source>
</evidence>
<keyword evidence="3" id="KW-1185">Reference proteome</keyword>
<name>A0ABW1XNU2_9ALTE</name>
<dbReference type="GO" id="GO:0016740">
    <property type="term" value="F:transferase activity"/>
    <property type="evidence" value="ECO:0007669"/>
    <property type="project" value="UniProtKB-KW"/>
</dbReference>
<dbReference type="RefSeq" id="WP_377148682.1">
    <property type="nucleotide sequence ID" value="NZ_JBHSUS010000001.1"/>
</dbReference>
<protein>
    <submittedName>
        <fullName evidence="2">TIGR01244 family sulfur transferase</fullName>
    </submittedName>
</protein>
<evidence type="ECO:0000259" key="1">
    <source>
        <dbReference type="Pfam" id="PF04273"/>
    </source>
</evidence>
<accession>A0ABW1XNU2</accession>
<keyword evidence="2" id="KW-0808">Transferase</keyword>
<dbReference type="NCBIfam" id="TIGR01244">
    <property type="entry name" value="TIGR01244 family sulfur transferase"/>
    <property type="match status" value="1"/>
</dbReference>
<proteinExistence type="predicted"/>
<dbReference type="InterPro" id="IPR005939">
    <property type="entry name" value="BLH_phosphatase-like"/>
</dbReference>
<evidence type="ECO:0000313" key="2">
    <source>
        <dbReference type="EMBL" id="MFC6441003.1"/>
    </source>
</evidence>
<reference evidence="3" key="1">
    <citation type="journal article" date="2019" name="Int. J. Syst. Evol. Microbiol.">
        <title>The Global Catalogue of Microorganisms (GCM) 10K type strain sequencing project: providing services to taxonomists for standard genome sequencing and annotation.</title>
        <authorList>
            <consortium name="The Broad Institute Genomics Platform"/>
            <consortium name="The Broad Institute Genome Sequencing Center for Infectious Disease"/>
            <person name="Wu L."/>
            <person name="Ma J."/>
        </authorList>
    </citation>
    <scope>NUCLEOTIDE SEQUENCE [LARGE SCALE GENOMIC DNA]</scope>
    <source>
        <strain evidence="3">CGMCC 1.16031</strain>
    </source>
</reference>
<comment type="caution">
    <text evidence="2">The sequence shown here is derived from an EMBL/GenBank/DDBJ whole genome shotgun (WGS) entry which is preliminary data.</text>
</comment>